<feature type="compositionally biased region" description="Low complexity" evidence="1">
    <location>
        <begin position="85"/>
        <end position="98"/>
    </location>
</feature>
<proteinExistence type="predicted"/>
<dbReference type="EMBL" id="JACCAU010000001">
    <property type="protein sequence ID" value="NYH14057.1"/>
    <property type="molecule type" value="Genomic_DNA"/>
</dbReference>
<organism evidence="2 3">
    <name type="scientific">Paraburkholderia bryophila</name>
    <dbReference type="NCBI Taxonomy" id="420952"/>
    <lineage>
        <taxon>Bacteria</taxon>
        <taxon>Pseudomonadati</taxon>
        <taxon>Pseudomonadota</taxon>
        <taxon>Betaproteobacteria</taxon>
        <taxon>Burkholderiales</taxon>
        <taxon>Burkholderiaceae</taxon>
        <taxon>Paraburkholderia</taxon>
    </lineage>
</organism>
<gene>
    <name evidence="2" type="ORF">GGD41_001285</name>
</gene>
<dbReference type="AlphaFoldDB" id="A0A7Y9W513"/>
<sequence length="172" mass="18348">MPVAKVYTKAQWDAFGRTLDALPEKPEAERGVSVRDAMKDIRGRIRGAQTKGYTLEQIAEQARQAGIDITAATIRYALRAGRRGNSVGNGNSAGNVARPATKAPAPGTVTTLPRGQGVAQGCTSRANNVRTGVQNQVRNQMLQHGGKTEVKPQPMPGQGTLAFVIRLDTDDL</sequence>
<protein>
    <submittedName>
        <fullName evidence="2">Uncharacterized protein</fullName>
    </submittedName>
</protein>
<dbReference type="Proteomes" id="UP000572540">
    <property type="component" value="Unassembled WGS sequence"/>
</dbReference>
<name>A0A7Y9W513_9BURK</name>
<comment type="caution">
    <text evidence="2">The sequence shown here is derived from an EMBL/GenBank/DDBJ whole genome shotgun (WGS) entry which is preliminary data.</text>
</comment>
<dbReference type="RefSeq" id="WP_179709234.1">
    <property type="nucleotide sequence ID" value="NZ_JACCAU010000001.1"/>
</dbReference>
<evidence type="ECO:0000313" key="3">
    <source>
        <dbReference type="Proteomes" id="UP000572540"/>
    </source>
</evidence>
<accession>A0A7Y9W513</accession>
<evidence type="ECO:0000256" key="1">
    <source>
        <dbReference type="SAM" id="MobiDB-lite"/>
    </source>
</evidence>
<feature type="region of interest" description="Disordered" evidence="1">
    <location>
        <begin position="85"/>
        <end position="120"/>
    </location>
</feature>
<reference evidence="2 3" key="1">
    <citation type="submission" date="2020-07" db="EMBL/GenBank/DDBJ databases">
        <title>Exploring microbial biodiversity for novel pathways involved in the catabolism of aromatic compounds derived from lignin.</title>
        <authorList>
            <person name="Elkins J."/>
        </authorList>
    </citation>
    <scope>NUCLEOTIDE SEQUENCE [LARGE SCALE GENOMIC DNA]</scope>
    <source>
        <strain evidence="2 3">H2C3B</strain>
    </source>
</reference>
<evidence type="ECO:0000313" key="2">
    <source>
        <dbReference type="EMBL" id="NYH14057.1"/>
    </source>
</evidence>